<evidence type="ECO:0000256" key="5">
    <source>
        <dbReference type="ARBA" id="ARBA00022840"/>
    </source>
</evidence>
<dbReference type="Pfam" id="PF06472">
    <property type="entry name" value="ABC_membrane_2"/>
    <property type="match status" value="1"/>
</dbReference>
<keyword evidence="12" id="KW-1185">Reference proteome</keyword>
<dbReference type="EMBL" id="LT906446">
    <property type="protein sequence ID" value="SNU93517.1"/>
    <property type="molecule type" value="Genomic_DNA"/>
</dbReference>
<dbReference type="PROSITE" id="PS50893">
    <property type="entry name" value="ABC_TRANSPORTER_2"/>
    <property type="match status" value="1"/>
</dbReference>
<keyword evidence="4" id="KW-0547">Nucleotide-binding</keyword>
<accession>A0A239T714</accession>
<dbReference type="PROSITE" id="PS50929">
    <property type="entry name" value="ABC_TM1F"/>
    <property type="match status" value="1"/>
</dbReference>
<feature type="transmembrane region" description="Helical" evidence="8">
    <location>
        <begin position="55"/>
        <end position="75"/>
    </location>
</feature>
<evidence type="ECO:0000259" key="10">
    <source>
        <dbReference type="PROSITE" id="PS50929"/>
    </source>
</evidence>
<dbReference type="SUPFAM" id="SSF90123">
    <property type="entry name" value="ABC transporter transmembrane region"/>
    <property type="match status" value="1"/>
</dbReference>
<feature type="domain" description="ABC transporter" evidence="9">
    <location>
        <begin position="391"/>
        <end position="595"/>
    </location>
</feature>
<dbReference type="Gene3D" id="3.40.50.300">
    <property type="entry name" value="P-loop containing nucleotide triphosphate hydrolases"/>
    <property type="match status" value="1"/>
</dbReference>
<evidence type="ECO:0000256" key="3">
    <source>
        <dbReference type="ARBA" id="ARBA00022692"/>
    </source>
</evidence>
<dbReference type="InterPro" id="IPR050835">
    <property type="entry name" value="ABC_transporter_sub-D"/>
</dbReference>
<dbReference type="CDD" id="cd03223">
    <property type="entry name" value="ABCD_peroxisomal_ALDP"/>
    <property type="match status" value="1"/>
</dbReference>
<dbReference type="InterPro" id="IPR011527">
    <property type="entry name" value="ABC1_TM_dom"/>
</dbReference>
<dbReference type="SMART" id="SM00382">
    <property type="entry name" value="AAA"/>
    <property type="match status" value="1"/>
</dbReference>
<feature type="transmembrane region" description="Helical" evidence="8">
    <location>
        <begin position="183"/>
        <end position="205"/>
    </location>
</feature>
<evidence type="ECO:0000259" key="9">
    <source>
        <dbReference type="PROSITE" id="PS50893"/>
    </source>
</evidence>
<evidence type="ECO:0000256" key="6">
    <source>
        <dbReference type="ARBA" id="ARBA00022989"/>
    </source>
</evidence>
<keyword evidence="6 8" id="KW-1133">Transmembrane helix</keyword>
<feature type="transmembrane region" description="Helical" evidence="8">
    <location>
        <begin position="95"/>
        <end position="117"/>
    </location>
</feature>
<dbReference type="InterPro" id="IPR003593">
    <property type="entry name" value="AAA+_ATPase"/>
</dbReference>
<name>A0A239T714_9FIRM</name>
<keyword evidence="5" id="KW-0067">ATP-binding</keyword>
<dbReference type="InterPro" id="IPR003439">
    <property type="entry name" value="ABC_transporter-like_ATP-bd"/>
</dbReference>
<dbReference type="InterPro" id="IPR025662">
    <property type="entry name" value="Sigma_54_int_dom_ATP-bd_1"/>
</dbReference>
<dbReference type="AlphaFoldDB" id="A0A239T714"/>
<organism evidence="11 12">
    <name type="scientific">Megamonas hypermegale</name>
    <dbReference type="NCBI Taxonomy" id="158847"/>
    <lineage>
        <taxon>Bacteria</taxon>
        <taxon>Bacillati</taxon>
        <taxon>Bacillota</taxon>
        <taxon>Negativicutes</taxon>
        <taxon>Selenomonadales</taxon>
        <taxon>Selenomonadaceae</taxon>
        <taxon>Megamonas</taxon>
    </lineage>
</organism>
<dbReference type="Proteomes" id="UP000215383">
    <property type="component" value="Chromosome 1"/>
</dbReference>
<keyword evidence="7 8" id="KW-0472">Membrane</keyword>
<dbReference type="SUPFAM" id="SSF52540">
    <property type="entry name" value="P-loop containing nucleoside triphosphate hydrolases"/>
    <property type="match status" value="1"/>
</dbReference>
<feature type="transmembrane region" description="Helical" evidence="8">
    <location>
        <begin position="298"/>
        <end position="319"/>
    </location>
</feature>
<proteinExistence type="predicted"/>
<evidence type="ECO:0000256" key="8">
    <source>
        <dbReference type="SAM" id="Phobius"/>
    </source>
</evidence>
<evidence type="ECO:0000256" key="4">
    <source>
        <dbReference type="ARBA" id="ARBA00022741"/>
    </source>
</evidence>
<sequence length="595" mass="69415">MRYTIRYIIFTMNISDVLHYKGVERVLSYRIMYYLRGFKILAKGYWTSEKKWQGIGILSVVIVLNLLSVFLTVLINDWYKEFWDVLQSYQFDQFWYLVGKFSLIALIYISIGVYSVYLQQMLQIKWREWMTDRYLVQWLKNRAYYRLKLAGNDMDNPDQRISEDINQFVSLTLSLSIGMLRQLISLVAFVVILWNLSGILTVPIGSYEFTIYGYMVWVSLIYSIAGTYLTHKVGKLLINLNFEQQKYEADFRFSMMRVRENAESIAFYRGEKPEFMGFGQRFKSVIKNFRDIMTRTKILNAFTVGYGQLAIIIPIFMAAPRWFAMEVQVGWIMQLLNAFGKVQEAMSYLVDSYANIAQWCSVIRRLEGFDRHIGEAVALKSEVDFICADDVKLDDVDVYLPNGDTLVKSCSLDMQDKHSLLIMGQSGVGKSTMLRTLAGIWPYAKGKITLPNENKFLFLPQKPYLPLGSLRRAIYYPLVEDKTQDDKLKEILIMCQLGKLVNKLDEVDDWSRILSLGEQQRLAFARVLLYKPQYVFLDEATSATDEALEQYLYSMLIKELPKLKIISIGHRASLMENHEYKLTLYNEGKWSLEKL</sequence>
<gene>
    <name evidence="11" type="primary">yddA</name>
    <name evidence="11" type="ORF">SAMEA4364220_00017</name>
</gene>
<dbReference type="eggNOG" id="COG4178">
    <property type="taxonomic scope" value="Bacteria"/>
</dbReference>
<evidence type="ECO:0000313" key="11">
    <source>
        <dbReference type="EMBL" id="SNU93517.1"/>
    </source>
</evidence>
<dbReference type="PROSITE" id="PS00211">
    <property type="entry name" value="ABC_TRANSPORTER_1"/>
    <property type="match status" value="1"/>
</dbReference>
<dbReference type="GO" id="GO:0016887">
    <property type="term" value="F:ATP hydrolysis activity"/>
    <property type="evidence" value="ECO:0007669"/>
    <property type="project" value="InterPro"/>
</dbReference>
<protein>
    <submittedName>
        <fullName evidence="11">CDS102</fullName>
    </submittedName>
</protein>
<dbReference type="PANTHER" id="PTHR11384">
    <property type="entry name" value="ATP-BINDING CASSETTE, SUB-FAMILY D MEMBER"/>
    <property type="match status" value="1"/>
</dbReference>
<dbReference type="Gene3D" id="1.20.1560.10">
    <property type="entry name" value="ABC transporter type 1, transmembrane domain"/>
    <property type="match status" value="1"/>
</dbReference>
<dbReference type="InterPro" id="IPR017871">
    <property type="entry name" value="ABC_transporter-like_CS"/>
</dbReference>
<comment type="subcellular location">
    <subcellularLocation>
        <location evidence="1">Cell membrane</location>
        <topology evidence="1">Multi-pass membrane protein</topology>
    </subcellularLocation>
</comment>
<dbReference type="GO" id="GO:0005524">
    <property type="term" value="F:ATP binding"/>
    <property type="evidence" value="ECO:0007669"/>
    <property type="project" value="UniProtKB-KW"/>
</dbReference>
<dbReference type="PROSITE" id="PS00675">
    <property type="entry name" value="SIGMA54_INTERACT_1"/>
    <property type="match status" value="1"/>
</dbReference>
<evidence type="ECO:0000256" key="1">
    <source>
        <dbReference type="ARBA" id="ARBA00004651"/>
    </source>
</evidence>
<feature type="transmembrane region" description="Helical" evidence="8">
    <location>
        <begin position="211"/>
        <end position="230"/>
    </location>
</feature>
<dbReference type="InterPro" id="IPR027417">
    <property type="entry name" value="P-loop_NTPase"/>
</dbReference>
<evidence type="ECO:0000313" key="12">
    <source>
        <dbReference type="Proteomes" id="UP000215383"/>
    </source>
</evidence>
<dbReference type="InterPro" id="IPR036640">
    <property type="entry name" value="ABC1_TM_sf"/>
</dbReference>
<evidence type="ECO:0000256" key="7">
    <source>
        <dbReference type="ARBA" id="ARBA00023136"/>
    </source>
</evidence>
<dbReference type="GO" id="GO:0140359">
    <property type="term" value="F:ABC-type transporter activity"/>
    <property type="evidence" value="ECO:0007669"/>
    <property type="project" value="InterPro"/>
</dbReference>
<feature type="domain" description="ABC transmembrane type-1" evidence="10">
    <location>
        <begin position="60"/>
        <end position="358"/>
    </location>
</feature>
<evidence type="ECO:0000256" key="2">
    <source>
        <dbReference type="ARBA" id="ARBA00022448"/>
    </source>
</evidence>
<keyword evidence="2" id="KW-0813">Transport</keyword>
<dbReference type="GO" id="GO:0005886">
    <property type="term" value="C:plasma membrane"/>
    <property type="evidence" value="ECO:0007669"/>
    <property type="project" value="UniProtKB-SubCell"/>
</dbReference>
<reference evidence="11 12" key="1">
    <citation type="submission" date="2017-06" db="EMBL/GenBank/DDBJ databases">
        <authorList>
            <consortium name="Pathogen Informatics"/>
        </authorList>
    </citation>
    <scope>NUCLEOTIDE SEQUENCE [LARGE SCALE GENOMIC DNA]</scope>
    <source>
        <strain evidence="11 12">NCTC10570</strain>
    </source>
</reference>
<dbReference type="PANTHER" id="PTHR11384:SF59">
    <property type="entry name" value="LYSOSOMAL COBALAMIN TRANSPORTER ABCD4"/>
    <property type="match status" value="1"/>
</dbReference>
<keyword evidence="3 8" id="KW-0812">Transmembrane</keyword>
<dbReference type="Pfam" id="PF00005">
    <property type="entry name" value="ABC_tran"/>
    <property type="match status" value="1"/>
</dbReference>